<dbReference type="OrthoDB" id="5196541at2"/>
<dbReference type="Proteomes" id="UP000078396">
    <property type="component" value="Unassembled WGS sequence"/>
</dbReference>
<dbReference type="InterPro" id="IPR017926">
    <property type="entry name" value="GATASE"/>
</dbReference>
<reference evidence="2 3" key="1">
    <citation type="submission" date="2016-04" db="EMBL/GenBank/DDBJ databases">
        <title>Draft Genome Sequences of Staphylococcus capitis Strain H36, S. capitis Strain H65, S. cohnii Strain H62, S. hominis Strain H69, Mycobacterium iranicum Strain H39, Plantibacter sp. Strain H53, Pseudomonas oryzihabitans Strain H72, and Microbacterium sp. Strain H83, isolated from residential settings.</title>
        <authorList>
            <person name="Lymperopoulou D."/>
            <person name="Adams R.I."/>
            <person name="Lindow S."/>
            <person name="Coil D.A."/>
            <person name="Jospin G."/>
            <person name="Eisen J.A."/>
        </authorList>
    </citation>
    <scope>NUCLEOTIDE SEQUENCE [LARGE SCALE GENOMIC DNA]</scope>
    <source>
        <strain evidence="2 3">H39</strain>
    </source>
</reference>
<gene>
    <name evidence="2" type="ORF">A4X20_11205</name>
</gene>
<dbReference type="Gene3D" id="3.40.50.880">
    <property type="match status" value="1"/>
</dbReference>
<feature type="domain" description="Glutamine amidotransferase" evidence="1">
    <location>
        <begin position="82"/>
        <end position="184"/>
    </location>
</feature>
<dbReference type="STRING" id="912594.AWC12_04705"/>
<dbReference type="eggNOG" id="COG0518">
    <property type="taxonomic scope" value="Bacteria"/>
</dbReference>
<dbReference type="GO" id="GO:0016740">
    <property type="term" value="F:transferase activity"/>
    <property type="evidence" value="ECO:0007669"/>
    <property type="project" value="UniProtKB-KW"/>
</dbReference>
<proteinExistence type="predicted"/>
<evidence type="ECO:0000313" key="2">
    <source>
        <dbReference type="EMBL" id="OAN27415.1"/>
    </source>
</evidence>
<name>A0A178LBF2_MYCIR</name>
<keyword evidence="2" id="KW-0808">Transferase</keyword>
<dbReference type="InterPro" id="IPR029062">
    <property type="entry name" value="Class_I_gatase-like"/>
</dbReference>
<organism evidence="2 3">
    <name type="scientific">Mycolicibacterium iranicum</name>
    <name type="common">Mycobacterium iranicum</name>
    <dbReference type="NCBI Taxonomy" id="912594"/>
    <lineage>
        <taxon>Bacteria</taxon>
        <taxon>Bacillati</taxon>
        <taxon>Actinomycetota</taxon>
        <taxon>Actinomycetes</taxon>
        <taxon>Mycobacteriales</taxon>
        <taxon>Mycobacteriaceae</taxon>
        <taxon>Mycolicibacterium</taxon>
    </lineage>
</organism>
<dbReference type="CDD" id="cd01741">
    <property type="entry name" value="GATase1_1"/>
    <property type="match status" value="1"/>
</dbReference>
<dbReference type="SUPFAM" id="SSF52317">
    <property type="entry name" value="Class I glutamine amidotransferase-like"/>
    <property type="match status" value="1"/>
</dbReference>
<evidence type="ECO:0000313" key="3">
    <source>
        <dbReference type="Proteomes" id="UP000078396"/>
    </source>
</evidence>
<sequence>MAGVAPKVLFLLNEHIATPALLGDAFAENGFDIDTFEVVPAERSGHPAGDVDFPDPSGYDVIVPLGASWPVYDEALVNTWVSAEMQLVRDAADAGIALLGVCFGGQLLAQAFGGTVSRGPRPEIGWYEIPTDRPDVVPGGPWFQWHFDRWTLPPGATEIARTPAASQAFILGRALALQFHPEVDADLLKIWLAADLTGDVPAAGLDHDELLTRTTELAADTGGRIRALVRGFLTHVAGHSRPS</sequence>
<dbReference type="AlphaFoldDB" id="A0A178LBF2"/>
<protein>
    <submittedName>
        <fullName evidence="2">Glutamine amidotransferase</fullName>
    </submittedName>
</protein>
<keyword evidence="2" id="KW-0315">Glutamine amidotransferase</keyword>
<accession>A0A178LBF2</accession>
<dbReference type="PROSITE" id="PS51273">
    <property type="entry name" value="GATASE_TYPE_1"/>
    <property type="match status" value="1"/>
</dbReference>
<dbReference type="PANTHER" id="PTHR42695">
    <property type="entry name" value="GLUTAMINE AMIDOTRANSFERASE YLR126C-RELATED"/>
    <property type="match status" value="1"/>
</dbReference>
<dbReference type="PANTHER" id="PTHR42695:SF5">
    <property type="entry name" value="GLUTAMINE AMIDOTRANSFERASE YLR126C-RELATED"/>
    <property type="match status" value="1"/>
</dbReference>
<evidence type="ECO:0000259" key="1">
    <source>
        <dbReference type="Pfam" id="PF00117"/>
    </source>
</evidence>
<dbReference type="GO" id="GO:0005829">
    <property type="term" value="C:cytosol"/>
    <property type="evidence" value="ECO:0007669"/>
    <property type="project" value="TreeGrafter"/>
</dbReference>
<dbReference type="EMBL" id="LWCS01000087">
    <property type="protein sequence ID" value="OAN27415.1"/>
    <property type="molecule type" value="Genomic_DNA"/>
</dbReference>
<dbReference type="InterPro" id="IPR044992">
    <property type="entry name" value="ChyE-like"/>
</dbReference>
<dbReference type="Pfam" id="PF00117">
    <property type="entry name" value="GATase"/>
    <property type="match status" value="1"/>
</dbReference>
<comment type="caution">
    <text evidence="2">The sequence shown here is derived from an EMBL/GenBank/DDBJ whole genome shotgun (WGS) entry which is preliminary data.</text>
</comment>
<dbReference type="RefSeq" id="WP_064285209.1">
    <property type="nucleotide sequence ID" value="NZ_LWCS01000087.1"/>
</dbReference>